<feature type="chain" id="PRO_5045448505" description="Type II/III secretion system secretin-like domain-containing protein" evidence="5">
    <location>
        <begin position="20"/>
        <end position="641"/>
    </location>
</feature>
<sequence length="641" mass="69596">MKLTKAQRLVLSSSLSVFLAGCGSPNYSPSEMHMTFEEVESSQPTDRDGIPALVKATPTVPTLSNERGSDTFDVVVTAVPVRDLLFALARDAGVNMDVDASVGGLVTMSAIDQTLDAIIDRISEQIPIRVVRVGNAIIVKNDEPYYKRYHVDYLSISREFSSSASSSGVGDGGSSSVTNTGSNDFWESFEDSIEAILDVEYEAADGEAAVAGAKGNSEKLSDALDSAAKFNPESSTYDFNLNTGILMVYAPERLQKEIQLYIDESMSIIKRQVLLEATIVEVVLNNEYKQGIDWSIFNSLSETGLALYKGAGVGGAVAALQRIVEDFTFSASRTFTAGSDEYKAFINPSSVEDSNNVVTDFTYSETVNADGTVTVQRDYTVARTNQRATHDRSGGLAPVNSAVPGAAFTGAFRLGDISAAVELLEEFGDAKVLSSPRISVLNNQPGLLRVVDEEVYFSVDVEEEVNEDTGNVQNRTYVLTENTVDVGFAMNVLPHITSGDEVFLNLKPSVTRVLGYRQSPSVSGVSGDNSVPITRVRELESVMTLRDGEIAVMGGLLEDRTGDNNQSVPGISKLPGIGNLFQNKSEKTYKTEFVVFIRAKIIKDPSIYGDYSDYRRLLPDSDFIVRDQENNILPPKQEDAR</sequence>
<dbReference type="Pfam" id="PF00263">
    <property type="entry name" value="Secretin"/>
    <property type="match status" value="1"/>
</dbReference>
<keyword evidence="3" id="KW-0472">Membrane</keyword>
<evidence type="ECO:0000259" key="6">
    <source>
        <dbReference type="Pfam" id="PF00263"/>
    </source>
</evidence>
<evidence type="ECO:0000256" key="3">
    <source>
        <dbReference type="ARBA" id="ARBA00023136"/>
    </source>
</evidence>
<dbReference type="PANTHER" id="PTHR30332:SF24">
    <property type="entry name" value="SECRETIN GSPD-RELATED"/>
    <property type="match status" value="1"/>
</dbReference>
<comment type="caution">
    <text evidence="7">The sequence shown here is derived from an EMBL/GenBank/DDBJ whole genome shotgun (WGS) entry which is preliminary data.</text>
</comment>
<keyword evidence="8" id="KW-1185">Reference proteome</keyword>
<feature type="domain" description="Type II/III secretion system secretin-like" evidence="6">
    <location>
        <begin position="424"/>
        <end position="603"/>
    </location>
</feature>
<evidence type="ECO:0000256" key="1">
    <source>
        <dbReference type="ARBA" id="ARBA00004370"/>
    </source>
</evidence>
<evidence type="ECO:0000313" key="7">
    <source>
        <dbReference type="EMBL" id="MDM5146819.1"/>
    </source>
</evidence>
<reference evidence="7" key="1">
    <citation type="submission" date="2022-08" db="EMBL/GenBank/DDBJ databases">
        <authorList>
            <person name="Dzunkova M."/>
            <person name="La Clair J."/>
            <person name="Tyml T."/>
            <person name="Doud D."/>
            <person name="Schulz F."/>
            <person name="Piquer S."/>
            <person name="Porcel Sanchis D."/>
            <person name="Osborn A."/>
            <person name="Robinson D."/>
            <person name="Louie K.B."/>
            <person name="Bowen B.P."/>
            <person name="Bowers R."/>
            <person name="Lee J."/>
            <person name="Arnau Llombart V."/>
            <person name="Diaz Villanueva W."/>
            <person name="Gosliner T."/>
            <person name="Northen T."/>
            <person name="Cheng J.-F."/>
            <person name="Burkart M.D."/>
            <person name="Woyke T."/>
        </authorList>
    </citation>
    <scope>NUCLEOTIDE SEQUENCE</scope>
    <source>
        <strain evidence="7">Df01</strain>
    </source>
</reference>
<dbReference type="PANTHER" id="PTHR30332">
    <property type="entry name" value="PROBABLE GENERAL SECRETION PATHWAY PROTEIN D"/>
    <property type="match status" value="1"/>
</dbReference>
<evidence type="ECO:0000256" key="4">
    <source>
        <dbReference type="RuleBase" id="RU004003"/>
    </source>
</evidence>
<evidence type="ECO:0000256" key="2">
    <source>
        <dbReference type="ARBA" id="ARBA00022729"/>
    </source>
</evidence>
<dbReference type="Gene3D" id="3.55.50.30">
    <property type="match status" value="1"/>
</dbReference>
<comment type="subcellular location">
    <subcellularLocation>
        <location evidence="1">Membrane</location>
    </subcellularLocation>
</comment>
<reference evidence="7" key="2">
    <citation type="journal article" date="2023" name="Microbiome">
        <title>Synthase-selected sorting approach identifies a beta-lactone synthase in a nudibranch symbiotic bacterium.</title>
        <authorList>
            <person name="Dzunkova M."/>
            <person name="La Clair J.J."/>
            <person name="Tyml T."/>
            <person name="Doud D."/>
            <person name="Schulz F."/>
            <person name="Piquer-Esteban S."/>
            <person name="Porcel Sanchis D."/>
            <person name="Osborn A."/>
            <person name="Robinson D."/>
            <person name="Louie K.B."/>
            <person name="Bowen B.P."/>
            <person name="Bowers R.M."/>
            <person name="Lee J."/>
            <person name="Arnau V."/>
            <person name="Diaz-Villanueva W."/>
            <person name="Stepanauskas R."/>
            <person name="Gosliner T."/>
            <person name="Date S.V."/>
            <person name="Northen T.R."/>
            <person name="Cheng J.F."/>
            <person name="Burkart M.D."/>
            <person name="Woyke T."/>
        </authorList>
    </citation>
    <scope>NUCLEOTIDE SEQUENCE</scope>
    <source>
        <strain evidence="7">Df01</strain>
    </source>
</reference>
<comment type="similarity">
    <text evidence="4">Belongs to the bacterial secretin family.</text>
</comment>
<evidence type="ECO:0000256" key="5">
    <source>
        <dbReference type="SAM" id="SignalP"/>
    </source>
</evidence>
<dbReference type="Proteomes" id="UP001168167">
    <property type="component" value="Unassembled WGS sequence"/>
</dbReference>
<evidence type="ECO:0000313" key="8">
    <source>
        <dbReference type="Proteomes" id="UP001168167"/>
    </source>
</evidence>
<dbReference type="InterPro" id="IPR050810">
    <property type="entry name" value="Bact_Secretion_Sys_Channel"/>
</dbReference>
<feature type="signal peptide" evidence="5">
    <location>
        <begin position="1"/>
        <end position="19"/>
    </location>
</feature>
<organism evidence="7 8">
    <name type="scientific">Candidatus Doriopsillibacter californiensis</name>
    <dbReference type="NCBI Taxonomy" id="2970740"/>
    <lineage>
        <taxon>Bacteria</taxon>
        <taxon>Pseudomonadati</taxon>
        <taxon>Pseudomonadota</taxon>
        <taxon>Gammaproteobacteria</taxon>
        <taxon>Candidatus Tethybacterales</taxon>
        <taxon>Candidatus Persebacteraceae</taxon>
        <taxon>Candidatus Doriopsillibacter</taxon>
    </lineage>
</organism>
<gene>
    <name evidence="7" type="ORF">NQX30_00235</name>
</gene>
<keyword evidence="2 5" id="KW-0732">Signal</keyword>
<accession>A0ABT7QJB8</accession>
<name>A0ABT7QJB8_9GAMM</name>
<dbReference type="InterPro" id="IPR004846">
    <property type="entry name" value="T2SS/T3SS_dom"/>
</dbReference>
<dbReference type="PROSITE" id="PS51257">
    <property type="entry name" value="PROKAR_LIPOPROTEIN"/>
    <property type="match status" value="1"/>
</dbReference>
<protein>
    <recommendedName>
        <fullName evidence="6">Type II/III secretion system secretin-like domain-containing protein</fullName>
    </recommendedName>
</protein>
<dbReference type="EMBL" id="JANQAO010000001">
    <property type="protein sequence ID" value="MDM5146819.1"/>
    <property type="molecule type" value="Genomic_DNA"/>
</dbReference>
<proteinExistence type="inferred from homology"/>